<feature type="binding site" evidence="8">
    <location>
        <position position="227"/>
    </location>
    <ligand>
        <name>ATP</name>
        <dbReference type="ChEBI" id="CHEBI:30616"/>
    </ligand>
</feature>
<keyword evidence="2 8" id="KW-0547">Nucleotide-binding</keyword>
<dbReference type="EMBL" id="JAHLFM010000002">
    <property type="protein sequence ID" value="MBU3830553.1"/>
    <property type="molecule type" value="Genomic_DNA"/>
</dbReference>
<feature type="binding site" evidence="8">
    <location>
        <position position="166"/>
    </location>
    <ligand>
        <name>L-tyrosine</name>
        <dbReference type="ChEBI" id="CHEBI:58315"/>
    </ligand>
</feature>
<sequence>MKLIDDLKWRGILNAITNEEKLEEAIKLKKCAYVGFDPSAPSLHLGNYVMLIMVRRLELYGIKTYAIIGGATGMIGDPSGKSSERNLLDFETVNRNKLAIKEQLKKYASQNILDNYDNFKDMNYLTFLRDVGKMVNINYLLEKEIIKTRLETTGMSYTEFSYNLIQSYDFLQFYKNYDVAIQVGGSDQWGNITAGIEMIRKTLGDNNLACGLTLNLLTNSEGKKFGKSEKGAIFLDPNLTSPYAMYQFLINQTDADVIKLLKFLTLLSHEEIEEIENIHSKEPFKRHAQHELAKWVMIDVHGKEIYERVKEISEILFNGDIKKLTISELKLAMNNVPSVDIKDNELNIVDFIIANNIVDSKRAAKELITNNSIMINGEKINNLEFIVKKSDAFNREFTIIKKGKKNYFVTNWN</sequence>
<comment type="caution">
    <text evidence="11">The sequence shown here is derived from an EMBL/GenBank/DDBJ whole genome shotgun (WGS) entry which is preliminary data.</text>
</comment>
<organism evidence="11 12">
    <name type="scientific">Candidatus Ureaplasma intestinipullorum</name>
    <dbReference type="NCBI Taxonomy" id="2838770"/>
    <lineage>
        <taxon>Bacteria</taxon>
        <taxon>Bacillati</taxon>
        <taxon>Mycoplasmatota</taxon>
        <taxon>Mycoplasmoidales</taxon>
        <taxon>Mycoplasmoidaceae</taxon>
        <taxon>Ureaplasma</taxon>
    </lineage>
</organism>
<evidence type="ECO:0000256" key="1">
    <source>
        <dbReference type="ARBA" id="ARBA00022598"/>
    </source>
</evidence>
<dbReference type="InterPro" id="IPR054608">
    <property type="entry name" value="SYY-like_C"/>
</dbReference>
<evidence type="ECO:0000256" key="3">
    <source>
        <dbReference type="ARBA" id="ARBA00022840"/>
    </source>
</evidence>
<dbReference type="GO" id="GO:0006437">
    <property type="term" value="P:tyrosyl-tRNA aminoacylation"/>
    <property type="evidence" value="ECO:0007669"/>
    <property type="project" value="UniProtKB-UniRule"/>
</dbReference>
<dbReference type="InterPro" id="IPR002942">
    <property type="entry name" value="S4_RNA-bd"/>
</dbReference>
<feature type="binding site" evidence="8">
    <location>
        <position position="162"/>
    </location>
    <ligand>
        <name>L-tyrosine</name>
        <dbReference type="ChEBI" id="CHEBI:58315"/>
    </ligand>
</feature>
<keyword evidence="4 9" id="KW-0694">RNA-binding</keyword>
<evidence type="ECO:0000256" key="5">
    <source>
        <dbReference type="ARBA" id="ARBA00022917"/>
    </source>
</evidence>
<evidence type="ECO:0000256" key="7">
    <source>
        <dbReference type="ARBA" id="ARBA00048248"/>
    </source>
</evidence>
<comment type="subunit">
    <text evidence="8">Homodimer.</text>
</comment>
<dbReference type="FunFam" id="1.10.240.10:FF:000001">
    <property type="entry name" value="Tyrosine--tRNA ligase"/>
    <property type="match status" value="1"/>
</dbReference>
<dbReference type="NCBIfam" id="TIGR00234">
    <property type="entry name" value="tyrS"/>
    <property type="match status" value="1"/>
</dbReference>
<keyword evidence="1 8" id="KW-0436">Ligase</keyword>
<dbReference type="GO" id="GO:0004831">
    <property type="term" value="F:tyrosine-tRNA ligase activity"/>
    <property type="evidence" value="ECO:0007669"/>
    <property type="project" value="UniProtKB-UniRule"/>
</dbReference>
<dbReference type="Gene3D" id="3.10.290.10">
    <property type="entry name" value="RNA-binding S4 domain"/>
    <property type="match status" value="1"/>
</dbReference>
<dbReference type="PANTHER" id="PTHR11766">
    <property type="entry name" value="TYROSYL-TRNA SYNTHETASE"/>
    <property type="match status" value="1"/>
</dbReference>
<feature type="short sequence motif" description="'KMSKS' region" evidence="8">
    <location>
        <begin position="224"/>
        <end position="228"/>
    </location>
</feature>
<dbReference type="CDD" id="cd00805">
    <property type="entry name" value="TyrRS_core"/>
    <property type="match status" value="1"/>
</dbReference>
<dbReference type="InterPro" id="IPR014729">
    <property type="entry name" value="Rossmann-like_a/b/a_fold"/>
</dbReference>
<evidence type="ECO:0000256" key="4">
    <source>
        <dbReference type="ARBA" id="ARBA00022884"/>
    </source>
</evidence>
<dbReference type="InterPro" id="IPR002305">
    <property type="entry name" value="aa-tRNA-synth_Ic"/>
</dbReference>
<dbReference type="InterPro" id="IPR002307">
    <property type="entry name" value="Tyr-tRNA-ligase"/>
</dbReference>
<dbReference type="EC" id="6.1.1.1" evidence="8"/>
<keyword evidence="3 8" id="KW-0067">ATP-binding</keyword>
<dbReference type="Pfam" id="PF22421">
    <property type="entry name" value="SYY_C-terminal"/>
    <property type="match status" value="1"/>
</dbReference>
<dbReference type="InterPro" id="IPR036986">
    <property type="entry name" value="S4_RNA-bd_sf"/>
</dbReference>
<comment type="function">
    <text evidence="8">Catalyzes the attachment of tyrosine to tRNA(Tyr) in a two-step reaction: tyrosine is first activated by ATP to form Tyr-AMP and then transferred to the acceptor end of tRNA(Tyr).</text>
</comment>
<evidence type="ECO:0000256" key="6">
    <source>
        <dbReference type="ARBA" id="ARBA00023146"/>
    </source>
</evidence>
<dbReference type="HAMAP" id="MF_02006">
    <property type="entry name" value="Tyr_tRNA_synth_type1"/>
    <property type="match status" value="1"/>
</dbReference>
<dbReference type="SMART" id="SM00363">
    <property type="entry name" value="S4"/>
    <property type="match status" value="1"/>
</dbReference>
<dbReference type="GO" id="GO:0003723">
    <property type="term" value="F:RNA binding"/>
    <property type="evidence" value="ECO:0007669"/>
    <property type="project" value="UniProtKB-KW"/>
</dbReference>
<dbReference type="Pfam" id="PF00579">
    <property type="entry name" value="tRNA-synt_1b"/>
    <property type="match status" value="1"/>
</dbReference>
<dbReference type="AlphaFoldDB" id="A0A9E2NVP9"/>
<comment type="similarity">
    <text evidence="8">Belongs to the class-I aminoacyl-tRNA synthetase family. TyrS type 1 subfamily.</text>
</comment>
<dbReference type="CDD" id="cd00165">
    <property type="entry name" value="S4"/>
    <property type="match status" value="1"/>
</dbReference>
<dbReference type="GO" id="GO:0005829">
    <property type="term" value="C:cytosol"/>
    <property type="evidence" value="ECO:0007669"/>
    <property type="project" value="TreeGrafter"/>
</dbReference>
<dbReference type="Proteomes" id="UP000824247">
    <property type="component" value="Unassembled WGS sequence"/>
</dbReference>
<dbReference type="Gene3D" id="1.10.240.10">
    <property type="entry name" value="Tyrosyl-Transfer RNA Synthetase"/>
    <property type="match status" value="1"/>
</dbReference>
<protein>
    <recommendedName>
        <fullName evidence="8">Tyrosine--tRNA ligase</fullName>
        <ecNumber evidence="8">6.1.1.1</ecNumber>
    </recommendedName>
    <alternativeName>
        <fullName evidence="8">Tyrosyl-tRNA synthetase</fullName>
        <shortName evidence="8">TyrRS</shortName>
    </alternativeName>
</protein>
<feature type="binding site" evidence="8">
    <location>
        <position position="33"/>
    </location>
    <ligand>
        <name>L-tyrosine</name>
        <dbReference type="ChEBI" id="CHEBI:58315"/>
    </ligand>
</feature>
<dbReference type="PROSITE" id="PS50889">
    <property type="entry name" value="S4"/>
    <property type="match status" value="1"/>
</dbReference>
<accession>A0A9E2NVP9</accession>
<feature type="domain" description="RNA-binding S4" evidence="10">
    <location>
        <begin position="347"/>
        <end position="404"/>
    </location>
</feature>
<evidence type="ECO:0000256" key="9">
    <source>
        <dbReference type="PROSITE-ProRule" id="PRU00182"/>
    </source>
</evidence>
<evidence type="ECO:0000259" key="10">
    <source>
        <dbReference type="SMART" id="SM00363"/>
    </source>
</evidence>
<dbReference type="SUPFAM" id="SSF55174">
    <property type="entry name" value="Alpha-L RNA-binding motif"/>
    <property type="match status" value="1"/>
</dbReference>
<evidence type="ECO:0000256" key="2">
    <source>
        <dbReference type="ARBA" id="ARBA00022741"/>
    </source>
</evidence>
<feature type="short sequence motif" description="'HIGH' region" evidence="8">
    <location>
        <begin position="38"/>
        <end position="47"/>
    </location>
</feature>
<evidence type="ECO:0000313" key="12">
    <source>
        <dbReference type="Proteomes" id="UP000824247"/>
    </source>
</evidence>
<dbReference type="PANTHER" id="PTHR11766:SF0">
    <property type="entry name" value="TYROSINE--TRNA LIGASE, MITOCHONDRIAL"/>
    <property type="match status" value="1"/>
</dbReference>
<dbReference type="SUPFAM" id="SSF52374">
    <property type="entry name" value="Nucleotidylyl transferase"/>
    <property type="match status" value="1"/>
</dbReference>
<dbReference type="InterPro" id="IPR024107">
    <property type="entry name" value="Tyr-tRNA-ligase_bac_1"/>
</dbReference>
<evidence type="ECO:0000256" key="8">
    <source>
        <dbReference type="HAMAP-Rule" id="MF_02006"/>
    </source>
</evidence>
<keyword evidence="6 8" id="KW-0030">Aminoacyl-tRNA synthetase</keyword>
<gene>
    <name evidence="8" type="primary">tyrS</name>
    <name evidence="11" type="ORF">H9897_00105</name>
</gene>
<reference evidence="11" key="2">
    <citation type="submission" date="2021-04" db="EMBL/GenBank/DDBJ databases">
        <authorList>
            <person name="Gilroy R."/>
        </authorList>
    </citation>
    <scope>NUCLEOTIDE SEQUENCE</scope>
    <source>
        <strain evidence="11">A5-1222</strain>
    </source>
</reference>
<dbReference type="Gene3D" id="3.40.50.620">
    <property type="entry name" value="HUPs"/>
    <property type="match status" value="1"/>
</dbReference>
<dbReference type="GO" id="GO:0005524">
    <property type="term" value="F:ATP binding"/>
    <property type="evidence" value="ECO:0007669"/>
    <property type="project" value="UniProtKB-UniRule"/>
</dbReference>
<reference evidence="11" key="1">
    <citation type="journal article" date="2021" name="PeerJ">
        <title>Extensive microbial diversity within the chicken gut microbiome revealed by metagenomics and culture.</title>
        <authorList>
            <person name="Gilroy R."/>
            <person name="Ravi A."/>
            <person name="Getino M."/>
            <person name="Pursley I."/>
            <person name="Horton D.L."/>
            <person name="Alikhan N.F."/>
            <person name="Baker D."/>
            <person name="Gharbi K."/>
            <person name="Hall N."/>
            <person name="Watson M."/>
            <person name="Adriaenssens E.M."/>
            <person name="Foster-Nyarko E."/>
            <person name="Jarju S."/>
            <person name="Secka A."/>
            <person name="Antonio M."/>
            <person name="Oren A."/>
            <person name="Chaudhuri R.R."/>
            <person name="La Ragione R."/>
            <person name="Hildebrand F."/>
            <person name="Pallen M.J."/>
        </authorList>
    </citation>
    <scope>NUCLEOTIDE SEQUENCE</scope>
    <source>
        <strain evidence="11">A5-1222</strain>
    </source>
</reference>
<name>A0A9E2NVP9_9BACT</name>
<dbReference type="PRINTS" id="PR01040">
    <property type="entry name" value="TRNASYNTHTYR"/>
</dbReference>
<comment type="subcellular location">
    <subcellularLocation>
        <location evidence="8">Cytoplasm</location>
    </subcellularLocation>
</comment>
<proteinExistence type="inferred from homology"/>
<comment type="catalytic activity">
    <reaction evidence="7 8">
        <text>tRNA(Tyr) + L-tyrosine + ATP = L-tyrosyl-tRNA(Tyr) + AMP + diphosphate + H(+)</text>
        <dbReference type="Rhea" id="RHEA:10220"/>
        <dbReference type="Rhea" id="RHEA-COMP:9706"/>
        <dbReference type="Rhea" id="RHEA-COMP:9707"/>
        <dbReference type="ChEBI" id="CHEBI:15378"/>
        <dbReference type="ChEBI" id="CHEBI:30616"/>
        <dbReference type="ChEBI" id="CHEBI:33019"/>
        <dbReference type="ChEBI" id="CHEBI:58315"/>
        <dbReference type="ChEBI" id="CHEBI:78442"/>
        <dbReference type="ChEBI" id="CHEBI:78536"/>
        <dbReference type="ChEBI" id="CHEBI:456215"/>
        <dbReference type="EC" id="6.1.1.1"/>
    </reaction>
</comment>
<keyword evidence="8" id="KW-0963">Cytoplasm</keyword>
<dbReference type="PROSITE" id="PS00178">
    <property type="entry name" value="AA_TRNA_LIGASE_I"/>
    <property type="match status" value="1"/>
</dbReference>
<keyword evidence="5 8" id="KW-0648">Protein biosynthesis</keyword>
<dbReference type="InterPro" id="IPR024088">
    <property type="entry name" value="Tyr-tRNA-ligase_bac-type"/>
</dbReference>
<dbReference type="InterPro" id="IPR001412">
    <property type="entry name" value="aa-tRNA-synth_I_CS"/>
</dbReference>
<evidence type="ECO:0000313" key="11">
    <source>
        <dbReference type="EMBL" id="MBU3830553.1"/>
    </source>
</evidence>